<comment type="similarity">
    <text evidence="1">Belongs to the short-chain dehydrogenases/reductases (SDR) family.</text>
</comment>
<dbReference type="SUPFAM" id="SSF51735">
    <property type="entry name" value="NAD(P)-binding Rossmann-fold domains"/>
    <property type="match status" value="1"/>
</dbReference>
<evidence type="ECO:0000256" key="3">
    <source>
        <dbReference type="ARBA" id="ARBA00023002"/>
    </source>
</evidence>
<reference evidence="5" key="1">
    <citation type="journal article" date="2020" name="Stud. Mycol.">
        <title>101 Dothideomycetes genomes: a test case for predicting lifestyles and emergence of pathogens.</title>
        <authorList>
            <person name="Haridas S."/>
            <person name="Albert R."/>
            <person name="Binder M."/>
            <person name="Bloem J."/>
            <person name="Labutti K."/>
            <person name="Salamov A."/>
            <person name="Andreopoulos B."/>
            <person name="Baker S."/>
            <person name="Barry K."/>
            <person name="Bills G."/>
            <person name="Bluhm B."/>
            <person name="Cannon C."/>
            <person name="Castanera R."/>
            <person name="Culley D."/>
            <person name="Daum C."/>
            <person name="Ezra D."/>
            <person name="Gonzalez J."/>
            <person name="Henrissat B."/>
            <person name="Kuo A."/>
            <person name="Liang C."/>
            <person name="Lipzen A."/>
            <person name="Lutzoni F."/>
            <person name="Magnuson J."/>
            <person name="Mondo S."/>
            <person name="Nolan M."/>
            <person name="Ohm R."/>
            <person name="Pangilinan J."/>
            <person name="Park H.-J."/>
            <person name="Ramirez L."/>
            <person name="Alfaro M."/>
            <person name="Sun H."/>
            <person name="Tritt A."/>
            <person name="Yoshinaga Y."/>
            <person name="Zwiers L.-H."/>
            <person name="Turgeon B."/>
            <person name="Goodwin S."/>
            <person name="Spatafora J."/>
            <person name="Crous P."/>
            <person name="Grigoriev I."/>
        </authorList>
    </citation>
    <scope>NUCLEOTIDE SEQUENCE</scope>
    <source>
        <strain evidence="5">Tuck. ex Michener</strain>
    </source>
</reference>
<protein>
    <submittedName>
        <fullName evidence="5">NAD(P)-binding protein</fullName>
    </submittedName>
</protein>
<keyword evidence="4" id="KW-0812">Transmembrane</keyword>
<proteinExistence type="inferred from homology"/>
<dbReference type="InterPro" id="IPR052178">
    <property type="entry name" value="Sec_Metab_Biosynth_SDR"/>
</dbReference>
<dbReference type="Pfam" id="PF00106">
    <property type="entry name" value="adh_short"/>
    <property type="match status" value="1"/>
</dbReference>
<dbReference type="CDD" id="cd05233">
    <property type="entry name" value="SDR_c"/>
    <property type="match status" value="1"/>
</dbReference>
<keyword evidence="6" id="KW-1185">Reference proteome</keyword>
<keyword evidence="2" id="KW-0521">NADP</keyword>
<dbReference type="Gene3D" id="3.40.50.720">
    <property type="entry name" value="NAD(P)-binding Rossmann-like Domain"/>
    <property type="match status" value="1"/>
</dbReference>
<sequence>MANLERNSLFSVNGLVAVITGGGTGIGLMIAKALEANGAAKVYIIGRRKDVLESAASQGQHGNIIPIVGDVSSKESLQSVAARIKSEVGYVNLLVPNSGIGGPPNARDKVEAPPTLSEFVEQAWSDPMEEFTRTYAVNCTGVYYTVLAFLELLDAGNRKGNMGPEVKSQIITTSSIGSFNRNAVAGFAYCTSKAAVTHLMKQFATFFTKWSIRCNALAPGLFMSELAAPLVAHARGDATKTGAFDKSYIPAERIGSEEDMGGTVLYMASRAGAYLNGNIMVIDGGRLSTLPATY</sequence>
<dbReference type="InterPro" id="IPR036291">
    <property type="entry name" value="NAD(P)-bd_dom_sf"/>
</dbReference>
<keyword evidence="4" id="KW-0472">Membrane</keyword>
<evidence type="ECO:0000256" key="4">
    <source>
        <dbReference type="SAM" id="Phobius"/>
    </source>
</evidence>
<gene>
    <name evidence="5" type="ORF">EV356DRAFT_556819</name>
</gene>
<dbReference type="EMBL" id="ML991772">
    <property type="protein sequence ID" value="KAF2239502.1"/>
    <property type="molecule type" value="Genomic_DNA"/>
</dbReference>
<dbReference type="InterPro" id="IPR020904">
    <property type="entry name" value="Sc_DH/Rdtase_CS"/>
</dbReference>
<dbReference type="PRINTS" id="PR00081">
    <property type="entry name" value="GDHRDH"/>
</dbReference>
<keyword evidence="3" id="KW-0560">Oxidoreductase</keyword>
<dbReference type="PROSITE" id="PS00061">
    <property type="entry name" value="ADH_SHORT"/>
    <property type="match status" value="1"/>
</dbReference>
<dbReference type="InterPro" id="IPR002347">
    <property type="entry name" value="SDR_fam"/>
</dbReference>
<dbReference type="OrthoDB" id="2898618at2759"/>
<dbReference type="AlphaFoldDB" id="A0A6A6HNT0"/>
<keyword evidence="4" id="KW-1133">Transmembrane helix</keyword>
<evidence type="ECO:0000256" key="2">
    <source>
        <dbReference type="ARBA" id="ARBA00022857"/>
    </source>
</evidence>
<name>A0A6A6HNT0_VIRVR</name>
<accession>A0A6A6HNT0</accession>
<evidence type="ECO:0000313" key="6">
    <source>
        <dbReference type="Proteomes" id="UP000800092"/>
    </source>
</evidence>
<evidence type="ECO:0000313" key="5">
    <source>
        <dbReference type="EMBL" id="KAF2239502.1"/>
    </source>
</evidence>
<dbReference type="PANTHER" id="PTHR43618:SF18">
    <property type="entry name" value="SHORT CHAIN DEHYDROGENASE_REDUCTASE FAMILY (AFU_ORTHOLOGUE AFUA_5G12480)"/>
    <property type="match status" value="1"/>
</dbReference>
<dbReference type="GO" id="GO:0016491">
    <property type="term" value="F:oxidoreductase activity"/>
    <property type="evidence" value="ECO:0007669"/>
    <property type="project" value="UniProtKB-KW"/>
</dbReference>
<dbReference type="Proteomes" id="UP000800092">
    <property type="component" value="Unassembled WGS sequence"/>
</dbReference>
<organism evidence="5 6">
    <name type="scientific">Viridothelium virens</name>
    <name type="common">Speckled blister lichen</name>
    <name type="synonym">Trypethelium virens</name>
    <dbReference type="NCBI Taxonomy" id="1048519"/>
    <lineage>
        <taxon>Eukaryota</taxon>
        <taxon>Fungi</taxon>
        <taxon>Dikarya</taxon>
        <taxon>Ascomycota</taxon>
        <taxon>Pezizomycotina</taxon>
        <taxon>Dothideomycetes</taxon>
        <taxon>Dothideomycetes incertae sedis</taxon>
        <taxon>Trypetheliales</taxon>
        <taxon>Trypetheliaceae</taxon>
        <taxon>Viridothelium</taxon>
    </lineage>
</organism>
<dbReference type="PANTHER" id="PTHR43618">
    <property type="entry name" value="7-ALPHA-HYDROXYSTEROID DEHYDROGENASE"/>
    <property type="match status" value="1"/>
</dbReference>
<feature type="transmembrane region" description="Helical" evidence="4">
    <location>
        <begin position="12"/>
        <end position="31"/>
    </location>
</feature>
<evidence type="ECO:0000256" key="1">
    <source>
        <dbReference type="ARBA" id="ARBA00006484"/>
    </source>
</evidence>